<dbReference type="EMBL" id="BARV01024290">
    <property type="protein sequence ID" value="GAI45700.1"/>
    <property type="molecule type" value="Genomic_DNA"/>
</dbReference>
<gene>
    <name evidence="1" type="ORF">S06H3_39668</name>
</gene>
<dbReference type="AlphaFoldDB" id="X1Q3P5"/>
<organism evidence="1">
    <name type="scientific">marine sediment metagenome</name>
    <dbReference type="NCBI Taxonomy" id="412755"/>
    <lineage>
        <taxon>unclassified sequences</taxon>
        <taxon>metagenomes</taxon>
        <taxon>ecological metagenomes</taxon>
    </lineage>
</organism>
<sequence>MHMCHEFLCYELIGPWGRTVFNVKPAVEDLPEVSPAESKATNGYVFTKAMFFICRYLWCKKTVGQPAPIRGEHQYNWCGYDRKKKISTEQLAMTVRLYLFVCAADGDGV</sequence>
<proteinExistence type="predicted"/>
<name>X1Q3P5_9ZZZZ</name>
<comment type="caution">
    <text evidence="1">The sequence shown here is derived from an EMBL/GenBank/DDBJ whole genome shotgun (WGS) entry which is preliminary data.</text>
</comment>
<accession>X1Q3P5</accession>
<reference evidence="1" key="1">
    <citation type="journal article" date="2014" name="Front. Microbiol.">
        <title>High frequency of phylogenetically diverse reductive dehalogenase-homologous genes in deep subseafloor sedimentary metagenomes.</title>
        <authorList>
            <person name="Kawai M."/>
            <person name="Futagami T."/>
            <person name="Toyoda A."/>
            <person name="Takaki Y."/>
            <person name="Nishi S."/>
            <person name="Hori S."/>
            <person name="Arai W."/>
            <person name="Tsubouchi T."/>
            <person name="Morono Y."/>
            <person name="Uchiyama I."/>
            <person name="Ito T."/>
            <person name="Fujiyama A."/>
            <person name="Inagaki F."/>
            <person name="Takami H."/>
        </authorList>
    </citation>
    <scope>NUCLEOTIDE SEQUENCE</scope>
    <source>
        <strain evidence="1">Expedition CK06-06</strain>
    </source>
</reference>
<evidence type="ECO:0000313" key="1">
    <source>
        <dbReference type="EMBL" id="GAI45700.1"/>
    </source>
</evidence>
<protein>
    <submittedName>
        <fullName evidence="1">Uncharacterized protein</fullName>
    </submittedName>
</protein>